<evidence type="ECO:0000313" key="6">
    <source>
        <dbReference type="Proteomes" id="UP000540423"/>
    </source>
</evidence>
<evidence type="ECO:0000259" key="4">
    <source>
        <dbReference type="SMART" id="SM00470"/>
    </source>
</evidence>
<feature type="region of interest" description="Disordered" evidence="3">
    <location>
        <begin position="232"/>
        <end position="303"/>
    </location>
</feature>
<dbReference type="NCBIfam" id="TIGR00180">
    <property type="entry name" value="parB_part"/>
    <property type="match status" value="1"/>
</dbReference>
<dbReference type="Pfam" id="PF17762">
    <property type="entry name" value="HTH_ParB"/>
    <property type="match status" value="1"/>
</dbReference>
<feature type="domain" description="ParB-like N-terminal" evidence="4">
    <location>
        <begin position="46"/>
        <end position="151"/>
    </location>
</feature>
<gene>
    <name evidence="5" type="ORF">HNQ79_005622</name>
</gene>
<dbReference type="SMART" id="SM00470">
    <property type="entry name" value="ParB"/>
    <property type="match status" value="1"/>
</dbReference>
<keyword evidence="2" id="KW-0159">Chromosome partition</keyword>
<dbReference type="AlphaFoldDB" id="A0A7X0LSC4"/>
<evidence type="ECO:0000256" key="3">
    <source>
        <dbReference type="SAM" id="MobiDB-lite"/>
    </source>
</evidence>
<feature type="compositionally biased region" description="Polar residues" evidence="3">
    <location>
        <begin position="278"/>
        <end position="287"/>
    </location>
</feature>
<organism evidence="5 6">
    <name type="scientific">Streptomyces candidus</name>
    <dbReference type="NCBI Taxonomy" id="67283"/>
    <lineage>
        <taxon>Bacteria</taxon>
        <taxon>Bacillati</taxon>
        <taxon>Actinomycetota</taxon>
        <taxon>Actinomycetes</taxon>
        <taxon>Kitasatosporales</taxon>
        <taxon>Streptomycetaceae</taxon>
        <taxon>Streptomyces</taxon>
    </lineage>
</organism>
<protein>
    <submittedName>
        <fullName evidence="5">ParB family chromosome partitioning protein</fullName>
    </submittedName>
</protein>
<keyword evidence="6" id="KW-1185">Reference proteome</keyword>
<dbReference type="InterPro" id="IPR003115">
    <property type="entry name" value="ParB_N"/>
</dbReference>
<dbReference type="EMBL" id="JACHEM010000017">
    <property type="protein sequence ID" value="MBB6439110.1"/>
    <property type="molecule type" value="Genomic_DNA"/>
</dbReference>
<dbReference type="SUPFAM" id="SSF110849">
    <property type="entry name" value="ParB/Sulfiredoxin"/>
    <property type="match status" value="1"/>
</dbReference>
<evidence type="ECO:0000256" key="2">
    <source>
        <dbReference type="ARBA" id="ARBA00022829"/>
    </source>
</evidence>
<reference evidence="5 6" key="1">
    <citation type="submission" date="2020-08" db="EMBL/GenBank/DDBJ databases">
        <title>Genomic Encyclopedia of Type Strains, Phase IV (KMG-IV): sequencing the most valuable type-strain genomes for metagenomic binning, comparative biology and taxonomic classification.</title>
        <authorList>
            <person name="Goeker M."/>
        </authorList>
    </citation>
    <scope>NUCLEOTIDE SEQUENCE [LARGE SCALE GENOMIC DNA]</scope>
    <source>
        <strain evidence="5 6">DSM 40141</strain>
    </source>
</reference>
<dbReference type="GO" id="GO:0005694">
    <property type="term" value="C:chromosome"/>
    <property type="evidence" value="ECO:0007669"/>
    <property type="project" value="TreeGrafter"/>
</dbReference>
<feature type="region of interest" description="Disordered" evidence="3">
    <location>
        <begin position="1"/>
        <end position="30"/>
    </location>
</feature>
<dbReference type="GO" id="GO:0007059">
    <property type="term" value="P:chromosome segregation"/>
    <property type="evidence" value="ECO:0007669"/>
    <property type="project" value="UniProtKB-KW"/>
</dbReference>
<evidence type="ECO:0000313" key="5">
    <source>
        <dbReference type="EMBL" id="MBB6439110.1"/>
    </source>
</evidence>
<dbReference type="Gene3D" id="3.90.1530.30">
    <property type="match status" value="1"/>
</dbReference>
<dbReference type="Proteomes" id="UP000540423">
    <property type="component" value="Unassembled WGS sequence"/>
</dbReference>
<dbReference type="PANTHER" id="PTHR33375:SF1">
    <property type="entry name" value="CHROMOSOME-PARTITIONING PROTEIN PARB-RELATED"/>
    <property type="match status" value="1"/>
</dbReference>
<dbReference type="InterPro" id="IPR050336">
    <property type="entry name" value="Chromosome_partition/occlusion"/>
</dbReference>
<dbReference type="PANTHER" id="PTHR33375">
    <property type="entry name" value="CHROMOSOME-PARTITIONING PROTEIN PARB-RELATED"/>
    <property type="match status" value="1"/>
</dbReference>
<dbReference type="InterPro" id="IPR004437">
    <property type="entry name" value="ParB/RepB/Spo0J"/>
</dbReference>
<dbReference type="InterPro" id="IPR041468">
    <property type="entry name" value="HTH_ParB/Spo0J"/>
</dbReference>
<feature type="compositionally biased region" description="Low complexity" evidence="3">
    <location>
        <begin position="253"/>
        <end position="269"/>
    </location>
</feature>
<dbReference type="GO" id="GO:0003677">
    <property type="term" value="F:DNA binding"/>
    <property type="evidence" value="ECO:0007669"/>
    <property type="project" value="InterPro"/>
</dbReference>
<dbReference type="Gene3D" id="1.10.10.2830">
    <property type="match status" value="1"/>
</dbReference>
<comment type="caution">
    <text evidence="5">The sequence shown here is derived from an EMBL/GenBank/DDBJ whole genome shotgun (WGS) entry which is preliminary data.</text>
</comment>
<dbReference type="Pfam" id="PF02195">
    <property type="entry name" value="ParB_N"/>
    <property type="match status" value="1"/>
</dbReference>
<accession>A0A7X0LSC4</accession>
<dbReference type="InterPro" id="IPR036086">
    <property type="entry name" value="ParB/Sulfiredoxin_sf"/>
</dbReference>
<sequence length="334" mass="36058">MTSSPQRVTRGFDMDEEGENGASPPPPRRIRTRQQIIAGEGKRPPAAVDLAQLAHNPFNPRDELTDVEETGASLKERGQLQPIAVVRRAAFLAVHNDQADAIGNAEYVVIDGNRRLAGARSVGLPQLRIDVNDDLAVSAADMLESALIANIHRVDVPPIDQAKAIQQLKEVHGSQNQVAKRLGKTPAWVSQRLALLELTPELQERVEAGELKVEPARRIGRLPKEQQAAEAAKAVNAVNTPRQRSDRKASPEPATAKTVNAVNTPAAVPAPTPAFSDGNAQAQTAKTTDSDRGMRPEPIDWSDPEAVAALVCDRMTLVHRKRLASILLLANKDG</sequence>
<dbReference type="RefSeq" id="WP_185035596.1">
    <property type="nucleotide sequence ID" value="NZ_BNBN01000017.1"/>
</dbReference>
<proteinExistence type="inferred from homology"/>
<comment type="similarity">
    <text evidence="1">Belongs to the ParB family.</text>
</comment>
<name>A0A7X0LSC4_9ACTN</name>
<evidence type="ECO:0000256" key="1">
    <source>
        <dbReference type="ARBA" id="ARBA00006295"/>
    </source>
</evidence>
<dbReference type="SUPFAM" id="SSF109709">
    <property type="entry name" value="KorB DNA-binding domain-like"/>
    <property type="match status" value="1"/>
</dbReference>
<dbReference type="GO" id="GO:0045881">
    <property type="term" value="P:positive regulation of sporulation resulting in formation of a cellular spore"/>
    <property type="evidence" value="ECO:0007669"/>
    <property type="project" value="TreeGrafter"/>
</dbReference>
<dbReference type="FunFam" id="1.10.10.2830:FF:000001">
    <property type="entry name" value="Chromosome partitioning protein ParB"/>
    <property type="match status" value="1"/>
</dbReference>
<feature type="compositionally biased region" description="Basic and acidic residues" evidence="3">
    <location>
        <begin position="288"/>
        <end position="298"/>
    </location>
</feature>